<dbReference type="Proteomes" id="UP000002743">
    <property type="component" value="Chromosome"/>
</dbReference>
<dbReference type="CDD" id="cd05560">
    <property type="entry name" value="Xcc1710_like"/>
    <property type="match status" value="1"/>
</dbReference>
<evidence type="ECO:0000313" key="1">
    <source>
        <dbReference type="EMBL" id="ACT50121.1"/>
    </source>
</evidence>
<dbReference type="SUPFAM" id="SSF64076">
    <property type="entry name" value="MTH938-like"/>
    <property type="match status" value="1"/>
</dbReference>
<proteinExistence type="predicted"/>
<gene>
    <name evidence="1" type="ordered locus">Msip34_0873</name>
</gene>
<organism evidence="1 2">
    <name type="scientific">Methylovorus glucosotrophus (strain SIP3-4)</name>
    <dbReference type="NCBI Taxonomy" id="582744"/>
    <lineage>
        <taxon>Bacteria</taxon>
        <taxon>Pseudomonadati</taxon>
        <taxon>Pseudomonadota</taxon>
        <taxon>Betaproteobacteria</taxon>
        <taxon>Nitrosomonadales</taxon>
        <taxon>Methylophilaceae</taxon>
        <taxon>Methylovorus</taxon>
    </lineage>
</organism>
<name>C6XC46_METGS</name>
<dbReference type="eggNOG" id="COG3737">
    <property type="taxonomic scope" value="Bacteria"/>
</dbReference>
<evidence type="ECO:0008006" key="3">
    <source>
        <dbReference type="Google" id="ProtNLM"/>
    </source>
</evidence>
<dbReference type="Pfam" id="PF04430">
    <property type="entry name" value="DUF498"/>
    <property type="match status" value="1"/>
</dbReference>
<dbReference type="InterPro" id="IPR036748">
    <property type="entry name" value="MTH938-like_sf"/>
</dbReference>
<dbReference type="HOGENOM" id="CLU_074390_2_1_4"/>
<dbReference type="STRING" id="582744.Msip34_0873"/>
<dbReference type="OrthoDB" id="9800373at2"/>
<dbReference type="KEGG" id="mei:Msip34_0873"/>
<dbReference type="AlphaFoldDB" id="C6XC46"/>
<accession>C6XC46</accession>
<reference evidence="2" key="1">
    <citation type="submission" date="2009-07" db="EMBL/GenBank/DDBJ databases">
        <title>Complete sequence of chromosome of Methylovorus sp. SIP3-4.</title>
        <authorList>
            <person name="Lucas S."/>
            <person name="Copeland A."/>
            <person name="Lapidus A."/>
            <person name="Glavina del Rio T."/>
            <person name="Tice H."/>
            <person name="Bruce D."/>
            <person name="Goodwin L."/>
            <person name="Pitluck S."/>
            <person name="Clum A."/>
            <person name="Larimer F."/>
            <person name="Land M."/>
            <person name="Hauser L."/>
            <person name="Kyrpides N."/>
            <person name="Mikhailova N."/>
            <person name="Kayluzhnaya M."/>
            <person name="Chistoserdova L."/>
        </authorList>
    </citation>
    <scope>NUCLEOTIDE SEQUENCE [LARGE SCALE GENOMIC DNA]</scope>
    <source>
        <strain evidence="2">SIP3-4</strain>
    </source>
</reference>
<keyword evidence="2" id="KW-1185">Reference proteome</keyword>
<dbReference type="PANTHER" id="PTHR21192">
    <property type="entry name" value="NUCLEAR PROTEIN E3-3"/>
    <property type="match status" value="1"/>
</dbReference>
<dbReference type="EMBL" id="CP001674">
    <property type="protein sequence ID" value="ACT50121.1"/>
    <property type="molecule type" value="Genomic_DNA"/>
</dbReference>
<dbReference type="Gene3D" id="3.40.1230.10">
    <property type="entry name" value="MTH938-like"/>
    <property type="match status" value="1"/>
</dbReference>
<dbReference type="RefSeq" id="WP_015829676.1">
    <property type="nucleotide sequence ID" value="NC_012969.1"/>
</dbReference>
<sequence length="127" mass="13837">MKLHLTQAAGNQLITGHAPEWVEVNAQRYHGSLLVLPNLLVTDWQVADFDALTVADFERIAELAPEVVLLGTGDKHRFIHPRLTTSLTARGIPVECMTTAAACRTYNILMAEDRHVAAALLVNPAAS</sequence>
<protein>
    <recommendedName>
        <fullName evidence="3">Xcc1710-like domain-containing protein</fullName>
    </recommendedName>
</protein>
<evidence type="ECO:0000313" key="2">
    <source>
        <dbReference type="Proteomes" id="UP000002743"/>
    </source>
</evidence>
<dbReference type="InterPro" id="IPR007523">
    <property type="entry name" value="NDUFAF3/AAMDC"/>
</dbReference>
<dbReference type="PANTHER" id="PTHR21192:SF2">
    <property type="entry name" value="NADH DEHYDROGENASE [UBIQUINONE] 1 ALPHA SUBCOMPLEX ASSEMBLY FACTOR 3"/>
    <property type="match status" value="1"/>
</dbReference>
<reference evidence="1 2" key="2">
    <citation type="journal article" date="2011" name="J. Bacteriol.">
        <title>Genomes of three methylotrophs from a single niche uncover genetic and metabolic divergence of Methylophilaceae.</title>
        <authorList>
            <person name="Lapidus A."/>
            <person name="Clum A."/>
            <person name="Labutti K."/>
            <person name="Kaluzhnaya M.G."/>
            <person name="Lim S."/>
            <person name="Beck D.A."/>
            <person name="Glavina Del Rio T."/>
            <person name="Nolan M."/>
            <person name="Mavromatis K."/>
            <person name="Huntemann M."/>
            <person name="Lucas S."/>
            <person name="Lidstrom M.E."/>
            <person name="Ivanova N."/>
            <person name="Chistoserdova L."/>
        </authorList>
    </citation>
    <scope>NUCLEOTIDE SEQUENCE [LARGE SCALE GENOMIC DNA]</scope>
    <source>
        <strain evidence="1 2">SIP3-4</strain>
    </source>
</reference>